<dbReference type="STRING" id="641665.GCA_002104455_03328"/>
<keyword evidence="6" id="KW-0067">ATP-binding</keyword>
<dbReference type="SUPFAM" id="SSF52540">
    <property type="entry name" value="P-loop containing nucleoside triphosphate hydrolases"/>
    <property type="match status" value="1"/>
</dbReference>
<dbReference type="Gene3D" id="1.20.272.10">
    <property type="match status" value="1"/>
</dbReference>
<evidence type="ECO:0000256" key="6">
    <source>
        <dbReference type="ARBA" id="ARBA00022840"/>
    </source>
</evidence>
<dbReference type="PANTHER" id="PTHR13779:SF7">
    <property type="entry name" value="ATPASE WRNIP1"/>
    <property type="match status" value="1"/>
</dbReference>
<dbReference type="Pfam" id="PF12002">
    <property type="entry name" value="MgsA_C"/>
    <property type="match status" value="1"/>
</dbReference>
<evidence type="ECO:0000256" key="3">
    <source>
        <dbReference type="ARBA" id="ARBA00020776"/>
    </source>
</evidence>
<dbReference type="SUPFAM" id="SSF48019">
    <property type="entry name" value="post-AAA+ oligomerization domain-like"/>
    <property type="match status" value="1"/>
</dbReference>
<dbReference type="InterPro" id="IPR003959">
    <property type="entry name" value="ATPase_AAA_core"/>
</dbReference>
<dbReference type="PANTHER" id="PTHR13779">
    <property type="entry name" value="WERNER HELICASE-INTERACTING PROTEIN 1 FAMILY MEMBER"/>
    <property type="match status" value="1"/>
</dbReference>
<evidence type="ECO:0000313" key="8">
    <source>
        <dbReference type="EMBL" id="SEL15301.1"/>
    </source>
</evidence>
<dbReference type="GO" id="GO:0003677">
    <property type="term" value="F:DNA binding"/>
    <property type="evidence" value="ECO:0007669"/>
    <property type="project" value="InterPro"/>
</dbReference>
<sequence>MTSDNGMLDLGFDQDDRFKPLAAKLRPKSLAEYEGQEHILGQGMPLPLAIEQGKVHSLIFWGPPGTGKTTIAEIIANHANADIERVSAVTSGIKDIRQAIDNAKKRAIHQQRRTVLFVDEVHRFNKSQQDAFLPHIEDGTIIFIGATTENPAFELNQAILSRARVYTLKKLSKANLSNVLARALSYQTQTEQHEIIIDQDTKKQLLALANGDARRLLNLLENCLEITPVVNKQQTLTKTQLIQVAGNKIAHYDKGGDAFYDLISAFHKSVRGSDPDAALYWYARILTGGGDALYVARRLLAIASEDIGNADPRAMQLAINAWDTFQRVGPSEGERAIAQAAVYMALAPKSNAVYSAFSQAKALAKATCELDVPLHLKNSTSAITKELGHGSEYRYAHDEAGAYAAGENYFPAEIAHTTLYQPSDRGLEKQLGDKLNYLKQLDQQSDNRRYD</sequence>
<gene>
    <name evidence="8" type="ORF">SAMN05216262_106152</name>
</gene>
<dbReference type="Proteomes" id="UP000199297">
    <property type="component" value="Unassembled WGS sequence"/>
</dbReference>
<dbReference type="CDD" id="cd00009">
    <property type="entry name" value="AAA"/>
    <property type="match status" value="1"/>
</dbReference>
<feature type="domain" description="AAA+ ATPase" evidence="7">
    <location>
        <begin position="54"/>
        <end position="171"/>
    </location>
</feature>
<dbReference type="GO" id="GO:0006261">
    <property type="term" value="P:DNA-templated DNA replication"/>
    <property type="evidence" value="ECO:0007669"/>
    <property type="project" value="TreeGrafter"/>
</dbReference>
<dbReference type="GO" id="GO:0005524">
    <property type="term" value="F:ATP binding"/>
    <property type="evidence" value="ECO:0007669"/>
    <property type="project" value="UniProtKB-KW"/>
</dbReference>
<dbReference type="EMBL" id="FOBI01000006">
    <property type="protein sequence ID" value="SEL15301.1"/>
    <property type="molecule type" value="Genomic_DNA"/>
</dbReference>
<accession>A0A1H7MW37</accession>
<comment type="similarity">
    <text evidence="2">Belongs to the AAA ATPase family. RarA/MGS1/WRNIP1 subfamily.</text>
</comment>
<dbReference type="Gene3D" id="3.40.50.300">
    <property type="entry name" value="P-loop containing nucleotide triphosphate hydrolases"/>
    <property type="match status" value="1"/>
</dbReference>
<evidence type="ECO:0000259" key="7">
    <source>
        <dbReference type="SMART" id="SM00382"/>
    </source>
</evidence>
<dbReference type="SMART" id="SM00382">
    <property type="entry name" value="AAA"/>
    <property type="match status" value="1"/>
</dbReference>
<evidence type="ECO:0000256" key="1">
    <source>
        <dbReference type="ARBA" id="ARBA00002393"/>
    </source>
</evidence>
<reference evidence="9" key="1">
    <citation type="submission" date="2016-10" db="EMBL/GenBank/DDBJ databases">
        <authorList>
            <person name="Varghese N."/>
            <person name="Submissions S."/>
        </authorList>
    </citation>
    <scope>NUCLEOTIDE SEQUENCE [LARGE SCALE GENOMIC DNA]</scope>
    <source>
        <strain evidence="9">CGMCC 1.9127</strain>
    </source>
</reference>
<evidence type="ECO:0000256" key="4">
    <source>
        <dbReference type="ARBA" id="ARBA00022705"/>
    </source>
</evidence>
<dbReference type="Gene3D" id="1.10.3710.10">
    <property type="entry name" value="DNA polymerase III clamp loader subunits, C-terminal domain"/>
    <property type="match status" value="1"/>
</dbReference>
<dbReference type="Gene3D" id="1.10.8.60">
    <property type="match status" value="1"/>
</dbReference>
<dbReference type="Pfam" id="PF16193">
    <property type="entry name" value="AAA_assoc_2"/>
    <property type="match status" value="1"/>
</dbReference>
<dbReference type="InterPro" id="IPR051314">
    <property type="entry name" value="AAA_ATPase_RarA/MGS1/WRNIP1"/>
</dbReference>
<dbReference type="InterPro" id="IPR021886">
    <property type="entry name" value="MgsA_C"/>
</dbReference>
<dbReference type="FunFam" id="3.40.50.300:FF:000137">
    <property type="entry name" value="Replication-associated recombination protein A"/>
    <property type="match status" value="1"/>
</dbReference>
<dbReference type="RefSeq" id="WP_269844012.1">
    <property type="nucleotide sequence ID" value="NZ_FOBI01000006.1"/>
</dbReference>
<dbReference type="GO" id="GO:0008047">
    <property type="term" value="F:enzyme activator activity"/>
    <property type="evidence" value="ECO:0007669"/>
    <property type="project" value="TreeGrafter"/>
</dbReference>
<proteinExistence type="inferred from homology"/>
<evidence type="ECO:0000313" key="9">
    <source>
        <dbReference type="Proteomes" id="UP000199297"/>
    </source>
</evidence>
<dbReference type="InterPro" id="IPR003593">
    <property type="entry name" value="AAA+_ATPase"/>
</dbReference>
<comment type="function">
    <text evidence="1">DNA-dependent ATPase that plays important roles in cellular responses to stalled DNA replication processes.</text>
</comment>
<organism evidence="8 9">
    <name type="scientific">Colwellia chukchiensis</name>
    <dbReference type="NCBI Taxonomy" id="641665"/>
    <lineage>
        <taxon>Bacteria</taxon>
        <taxon>Pseudomonadati</taxon>
        <taxon>Pseudomonadota</taxon>
        <taxon>Gammaproteobacteria</taxon>
        <taxon>Alteromonadales</taxon>
        <taxon>Colwelliaceae</taxon>
        <taxon>Colwellia</taxon>
    </lineage>
</organism>
<dbReference type="FunFam" id="1.20.272.10:FF:000001">
    <property type="entry name" value="Putative AAA family ATPase"/>
    <property type="match status" value="1"/>
</dbReference>
<dbReference type="Pfam" id="PF00004">
    <property type="entry name" value="AAA"/>
    <property type="match status" value="1"/>
</dbReference>
<name>A0A1H7MW37_9GAMM</name>
<keyword evidence="9" id="KW-1185">Reference proteome</keyword>
<dbReference type="InterPro" id="IPR008921">
    <property type="entry name" value="DNA_pol3_clamp-load_cplx_C"/>
</dbReference>
<evidence type="ECO:0000256" key="5">
    <source>
        <dbReference type="ARBA" id="ARBA00022741"/>
    </source>
</evidence>
<dbReference type="AlphaFoldDB" id="A0A1H7MW37"/>
<keyword evidence="4" id="KW-0235">DNA replication</keyword>
<evidence type="ECO:0000256" key="2">
    <source>
        <dbReference type="ARBA" id="ARBA00008959"/>
    </source>
</evidence>
<dbReference type="GO" id="GO:0000731">
    <property type="term" value="P:DNA synthesis involved in DNA repair"/>
    <property type="evidence" value="ECO:0007669"/>
    <property type="project" value="TreeGrafter"/>
</dbReference>
<keyword evidence="5" id="KW-0547">Nucleotide-binding</keyword>
<dbReference type="InterPro" id="IPR032423">
    <property type="entry name" value="AAA_assoc_2"/>
</dbReference>
<dbReference type="InterPro" id="IPR027417">
    <property type="entry name" value="P-loop_NTPase"/>
</dbReference>
<dbReference type="GO" id="GO:0016887">
    <property type="term" value="F:ATP hydrolysis activity"/>
    <property type="evidence" value="ECO:0007669"/>
    <property type="project" value="InterPro"/>
</dbReference>
<protein>
    <recommendedName>
        <fullName evidence="3">Replication-associated recombination protein A</fullName>
    </recommendedName>
</protein>
<dbReference type="GO" id="GO:0017116">
    <property type="term" value="F:single-stranded DNA helicase activity"/>
    <property type="evidence" value="ECO:0007669"/>
    <property type="project" value="TreeGrafter"/>
</dbReference>